<dbReference type="EMBL" id="PGOL01000276">
    <property type="protein sequence ID" value="PKI73434.1"/>
    <property type="molecule type" value="Genomic_DNA"/>
</dbReference>
<comment type="caution">
    <text evidence="1">The sequence shown here is derived from an EMBL/GenBank/DDBJ whole genome shotgun (WGS) entry which is preliminary data.</text>
</comment>
<accession>A0A2I0KY90</accession>
<proteinExistence type="predicted"/>
<protein>
    <submittedName>
        <fullName evidence="1">Uncharacterized protein</fullName>
    </submittedName>
</protein>
<gene>
    <name evidence="1" type="ORF">CRG98_006204</name>
</gene>
<evidence type="ECO:0000313" key="2">
    <source>
        <dbReference type="Proteomes" id="UP000233551"/>
    </source>
</evidence>
<sequence>KNSLLLSLSSLNSRLAQLAPYDDQRLNLAIFGYFQPLSRETNATPSFLSSSSNPPSDIWDVRSLSSAQGDRDKARRKLRPLKTRCFPLAILGSLARFCET</sequence>
<organism evidence="1 2">
    <name type="scientific">Punica granatum</name>
    <name type="common">Pomegranate</name>
    <dbReference type="NCBI Taxonomy" id="22663"/>
    <lineage>
        <taxon>Eukaryota</taxon>
        <taxon>Viridiplantae</taxon>
        <taxon>Streptophyta</taxon>
        <taxon>Embryophyta</taxon>
        <taxon>Tracheophyta</taxon>
        <taxon>Spermatophyta</taxon>
        <taxon>Magnoliopsida</taxon>
        <taxon>eudicotyledons</taxon>
        <taxon>Gunneridae</taxon>
        <taxon>Pentapetalae</taxon>
        <taxon>rosids</taxon>
        <taxon>malvids</taxon>
        <taxon>Myrtales</taxon>
        <taxon>Lythraceae</taxon>
        <taxon>Punica</taxon>
    </lineage>
</organism>
<dbReference type="AlphaFoldDB" id="A0A2I0KY90"/>
<evidence type="ECO:0000313" key="1">
    <source>
        <dbReference type="EMBL" id="PKI73434.1"/>
    </source>
</evidence>
<feature type="non-terminal residue" evidence="1">
    <location>
        <position position="1"/>
    </location>
</feature>
<name>A0A2I0KY90_PUNGR</name>
<dbReference type="Proteomes" id="UP000233551">
    <property type="component" value="Unassembled WGS sequence"/>
</dbReference>
<reference evidence="1 2" key="1">
    <citation type="submission" date="2017-11" db="EMBL/GenBank/DDBJ databases">
        <title>De-novo sequencing of pomegranate (Punica granatum L.) genome.</title>
        <authorList>
            <person name="Akparov Z."/>
            <person name="Amiraslanov A."/>
            <person name="Hajiyeva S."/>
            <person name="Abbasov M."/>
            <person name="Kaur K."/>
            <person name="Hamwieh A."/>
            <person name="Solovyev V."/>
            <person name="Salamov A."/>
            <person name="Braich B."/>
            <person name="Kosarev P."/>
            <person name="Mahmoud A."/>
            <person name="Hajiyev E."/>
            <person name="Babayeva S."/>
            <person name="Izzatullayeva V."/>
            <person name="Mammadov A."/>
            <person name="Mammadov A."/>
            <person name="Sharifova S."/>
            <person name="Ojaghi J."/>
            <person name="Eynullazada K."/>
            <person name="Bayramov B."/>
            <person name="Abdulazimova A."/>
            <person name="Shahmuradov I."/>
        </authorList>
    </citation>
    <scope>NUCLEOTIDE SEQUENCE [LARGE SCALE GENOMIC DNA]</scope>
    <source>
        <strain evidence="2">cv. AG2017</strain>
        <tissue evidence="1">Leaf</tissue>
    </source>
</reference>
<keyword evidence="2" id="KW-1185">Reference proteome</keyword>